<comment type="caution">
    <text evidence="2">The sequence shown here is derived from an EMBL/GenBank/DDBJ whole genome shotgun (WGS) entry which is preliminary data.</text>
</comment>
<protein>
    <submittedName>
        <fullName evidence="2">Uncharacterized protein</fullName>
    </submittedName>
</protein>
<proteinExistence type="predicted"/>
<reference evidence="2 3" key="1">
    <citation type="submission" date="2024-01" db="EMBL/GenBank/DDBJ databases">
        <title>The complete chloroplast genome sequence of Lithospermum erythrorhizon: insights into the phylogenetic relationship among Boraginaceae species and the maternal lineages of purple gromwells.</title>
        <authorList>
            <person name="Okada T."/>
            <person name="Watanabe K."/>
        </authorList>
    </citation>
    <scope>NUCLEOTIDE SEQUENCE [LARGE SCALE GENOMIC DNA]</scope>
</reference>
<dbReference type="AlphaFoldDB" id="A0AAV3P4F2"/>
<evidence type="ECO:0000313" key="2">
    <source>
        <dbReference type="EMBL" id="GAA0146108.1"/>
    </source>
</evidence>
<gene>
    <name evidence="2" type="ORF">LIER_06137</name>
</gene>
<accession>A0AAV3P4F2</accession>
<keyword evidence="3" id="KW-1185">Reference proteome</keyword>
<organism evidence="2 3">
    <name type="scientific">Lithospermum erythrorhizon</name>
    <name type="common">Purple gromwell</name>
    <name type="synonym">Lithospermum officinale var. erythrorhizon</name>
    <dbReference type="NCBI Taxonomy" id="34254"/>
    <lineage>
        <taxon>Eukaryota</taxon>
        <taxon>Viridiplantae</taxon>
        <taxon>Streptophyta</taxon>
        <taxon>Embryophyta</taxon>
        <taxon>Tracheophyta</taxon>
        <taxon>Spermatophyta</taxon>
        <taxon>Magnoliopsida</taxon>
        <taxon>eudicotyledons</taxon>
        <taxon>Gunneridae</taxon>
        <taxon>Pentapetalae</taxon>
        <taxon>asterids</taxon>
        <taxon>lamiids</taxon>
        <taxon>Boraginales</taxon>
        <taxon>Boraginaceae</taxon>
        <taxon>Boraginoideae</taxon>
        <taxon>Lithospermeae</taxon>
        <taxon>Lithospermum</taxon>
    </lineage>
</organism>
<feature type="region of interest" description="Disordered" evidence="1">
    <location>
        <begin position="56"/>
        <end position="79"/>
    </location>
</feature>
<evidence type="ECO:0000256" key="1">
    <source>
        <dbReference type="SAM" id="MobiDB-lite"/>
    </source>
</evidence>
<sequence>MPHKFNTPTTSPIEVISLDEELTVSGQETAATKKSKSTLPPTFVRSSKTIIHRLAKSGASSKNCKGKSVSSQGDGSLRGDERDLLRADAGFLRICKGFLEREKSGVEQRHREEKKAIEVEHSKRCSALERAEAVEVCAFKAENLLKQLDGEVDRRVAQCKDRADFDLLVGKESVAAVVGFVTKFQNEDPKLLDLFTCFKAEWPEEYFEDLLVATTPSETLVEVAEVANEMAEEPAIIEAIGENDVAA</sequence>
<evidence type="ECO:0000313" key="3">
    <source>
        <dbReference type="Proteomes" id="UP001454036"/>
    </source>
</evidence>
<dbReference type="EMBL" id="BAABME010000877">
    <property type="protein sequence ID" value="GAA0146108.1"/>
    <property type="molecule type" value="Genomic_DNA"/>
</dbReference>
<feature type="compositionally biased region" description="Polar residues" evidence="1">
    <location>
        <begin position="58"/>
        <end position="74"/>
    </location>
</feature>
<name>A0AAV3P4F2_LITER</name>
<dbReference type="Proteomes" id="UP001454036">
    <property type="component" value="Unassembled WGS sequence"/>
</dbReference>